<dbReference type="PANTHER" id="PTHR30204">
    <property type="entry name" value="REDOX-CYCLING DRUG-SENSING TRANSCRIPTIONAL ACTIVATOR SOXR"/>
    <property type="match status" value="1"/>
</dbReference>
<dbReference type="EMBL" id="FNFB01000047">
    <property type="protein sequence ID" value="SDM24543.1"/>
    <property type="molecule type" value="Genomic_DNA"/>
</dbReference>
<accession>A0A1G9RMS2</accession>
<evidence type="ECO:0000259" key="2">
    <source>
        <dbReference type="PROSITE" id="PS50937"/>
    </source>
</evidence>
<reference evidence="3 4" key="1">
    <citation type="submission" date="2016-10" db="EMBL/GenBank/DDBJ databases">
        <authorList>
            <person name="de Groot N.N."/>
        </authorList>
    </citation>
    <scope>NUCLEOTIDE SEQUENCE [LARGE SCALE GENOMIC DNA]</scope>
    <source>
        <strain evidence="3 4">CGMCC 4.5681</strain>
    </source>
</reference>
<name>A0A1G9RMS2_9ACTN</name>
<dbReference type="Pfam" id="PF13411">
    <property type="entry name" value="MerR_1"/>
    <property type="match status" value="1"/>
</dbReference>
<dbReference type="InterPro" id="IPR047057">
    <property type="entry name" value="MerR_fam"/>
</dbReference>
<dbReference type="OrthoDB" id="5296483at2"/>
<protein>
    <submittedName>
        <fullName evidence="3">DNA-binding transcriptional regulator, MerR family</fullName>
    </submittedName>
</protein>
<dbReference type="GO" id="GO:0003677">
    <property type="term" value="F:DNA binding"/>
    <property type="evidence" value="ECO:0007669"/>
    <property type="project" value="UniProtKB-KW"/>
</dbReference>
<dbReference type="Proteomes" id="UP000198683">
    <property type="component" value="Unassembled WGS sequence"/>
</dbReference>
<evidence type="ECO:0000313" key="4">
    <source>
        <dbReference type="Proteomes" id="UP000198683"/>
    </source>
</evidence>
<keyword evidence="1 3" id="KW-0238">DNA-binding</keyword>
<sequence>MRIAELSRRTSVSPRLLRYYEEQELLKPSREQNGYRDYDEVLVGRVRQIRDLLDSGLSTKLIKDVLPCLAEPRGDIHFDNPEPEFIERLVEHCDRLTERIDVMTRNRDALRNYLERLASAADAPPRDP</sequence>
<dbReference type="PROSITE" id="PS50937">
    <property type="entry name" value="HTH_MERR_2"/>
    <property type="match status" value="1"/>
</dbReference>
<evidence type="ECO:0000256" key="1">
    <source>
        <dbReference type="ARBA" id="ARBA00023125"/>
    </source>
</evidence>
<dbReference type="InterPro" id="IPR009061">
    <property type="entry name" value="DNA-bd_dom_put_sf"/>
</dbReference>
<dbReference type="GO" id="GO:0003700">
    <property type="term" value="F:DNA-binding transcription factor activity"/>
    <property type="evidence" value="ECO:0007669"/>
    <property type="project" value="InterPro"/>
</dbReference>
<dbReference type="Gene3D" id="1.10.1660.10">
    <property type="match status" value="1"/>
</dbReference>
<organism evidence="3 4">
    <name type="scientific">Nonomuraea maritima</name>
    <dbReference type="NCBI Taxonomy" id="683260"/>
    <lineage>
        <taxon>Bacteria</taxon>
        <taxon>Bacillati</taxon>
        <taxon>Actinomycetota</taxon>
        <taxon>Actinomycetes</taxon>
        <taxon>Streptosporangiales</taxon>
        <taxon>Streptosporangiaceae</taxon>
        <taxon>Nonomuraea</taxon>
    </lineage>
</organism>
<proteinExistence type="predicted"/>
<feature type="domain" description="HTH merR-type" evidence="2">
    <location>
        <begin position="1"/>
        <end position="68"/>
    </location>
</feature>
<dbReference type="SMART" id="SM00422">
    <property type="entry name" value="HTH_MERR"/>
    <property type="match status" value="1"/>
</dbReference>
<gene>
    <name evidence="3" type="ORF">SAMN05421874_14713</name>
</gene>
<keyword evidence="4" id="KW-1185">Reference proteome</keyword>
<dbReference type="AlphaFoldDB" id="A0A1G9RMS2"/>
<dbReference type="PANTHER" id="PTHR30204:SF93">
    <property type="entry name" value="HTH MERR-TYPE DOMAIN-CONTAINING PROTEIN"/>
    <property type="match status" value="1"/>
</dbReference>
<dbReference type="SUPFAM" id="SSF46955">
    <property type="entry name" value="Putative DNA-binding domain"/>
    <property type="match status" value="1"/>
</dbReference>
<evidence type="ECO:0000313" key="3">
    <source>
        <dbReference type="EMBL" id="SDM24543.1"/>
    </source>
</evidence>
<dbReference type="InterPro" id="IPR000551">
    <property type="entry name" value="MerR-type_HTH_dom"/>
</dbReference>
<dbReference type="STRING" id="683260.SAMN05421874_14713"/>